<organism evidence="5 6">
    <name type="scientific">Brenneria salicis ATCC 15712 = DSM 30166</name>
    <dbReference type="NCBI Taxonomy" id="714314"/>
    <lineage>
        <taxon>Bacteria</taxon>
        <taxon>Pseudomonadati</taxon>
        <taxon>Pseudomonadota</taxon>
        <taxon>Gammaproteobacteria</taxon>
        <taxon>Enterobacterales</taxon>
        <taxon>Pectobacteriaceae</taxon>
        <taxon>Brenneria</taxon>
    </lineage>
</organism>
<accession>A0A366IA72</accession>
<dbReference type="EMBL" id="QNRY01000002">
    <property type="protein sequence ID" value="RBP66853.1"/>
    <property type="molecule type" value="Genomic_DNA"/>
</dbReference>
<dbReference type="PANTHER" id="PTHR21599:SF0">
    <property type="entry name" value="GLYCERATE KINASE"/>
    <property type="match status" value="1"/>
</dbReference>
<sequence>MKNETFVLAPDSFKESMTAKEVCIAMEKGLKKIFPDASYIHVPMADGGEGTVQSLIDATQGHIFQQRVVGPLGELVDASYGIMGDGKTAVIEMASASGIHYVSQDNRNPLITTTYGTGQLIRACLDKGIKKIILGIGGSATNDGGMGMAEALGVKFYDEAGEPLSQGGGALEKLHHIDITGIDPRLTRIDILVACDVTNPLCGKNGASHIFGPQKGATPEMVKTLDSNLSHYADIIKAQLGKDIATQPGAGAAGGLGAGLMAFTDCTLQKGIDIVIEYSGLREKLINANFCFTGEGRIDSQTKFGKTPHGVAKTAKEKNVPVIAVSGCVGSGVDDLYQEGIDAIFSIIPHAKSIDELLQEGPLNMEHACENIGRLIKLASVTH</sequence>
<dbReference type="NCBIfam" id="TIGR00045">
    <property type="entry name" value="glycerate kinase"/>
    <property type="match status" value="1"/>
</dbReference>
<comment type="caution">
    <text evidence="5">The sequence shown here is derived from an EMBL/GenBank/DDBJ whole genome shotgun (WGS) entry which is preliminary data.</text>
</comment>
<dbReference type="InterPro" id="IPR018193">
    <property type="entry name" value="Glyc_kinase_flavodox-like_fold"/>
</dbReference>
<dbReference type="GO" id="GO:0031388">
    <property type="term" value="P:organic acid phosphorylation"/>
    <property type="evidence" value="ECO:0007669"/>
    <property type="project" value="UniProtKB-UniRule"/>
</dbReference>
<evidence type="ECO:0000256" key="4">
    <source>
        <dbReference type="PIRNR" id="PIRNR006078"/>
    </source>
</evidence>
<keyword evidence="3 4" id="KW-0418">Kinase</keyword>
<dbReference type="Gene3D" id="3.90.1510.10">
    <property type="entry name" value="Glycerate kinase, domain 2"/>
    <property type="match status" value="1"/>
</dbReference>
<dbReference type="PANTHER" id="PTHR21599">
    <property type="entry name" value="GLYCERATE KINASE"/>
    <property type="match status" value="1"/>
</dbReference>
<evidence type="ECO:0000313" key="6">
    <source>
        <dbReference type="Proteomes" id="UP000253046"/>
    </source>
</evidence>
<keyword evidence="2 4" id="KW-0808">Transferase</keyword>
<reference evidence="5 6" key="1">
    <citation type="submission" date="2018-06" db="EMBL/GenBank/DDBJ databases">
        <title>Genomic Encyclopedia of Type Strains, Phase IV (KMG-IV): sequencing the most valuable type-strain genomes for metagenomic binning, comparative biology and taxonomic classification.</title>
        <authorList>
            <person name="Goeker M."/>
        </authorList>
    </citation>
    <scope>NUCLEOTIDE SEQUENCE [LARGE SCALE GENOMIC DNA]</scope>
    <source>
        <strain evidence="5 6">DSM 30166</strain>
    </source>
</reference>
<evidence type="ECO:0000256" key="2">
    <source>
        <dbReference type="ARBA" id="ARBA00022679"/>
    </source>
</evidence>
<dbReference type="InterPro" id="IPR004381">
    <property type="entry name" value="Glycerate_kinase"/>
</dbReference>
<dbReference type="AlphaFoldDB" id="A0A366IA72"/>
<dbReference type="Gene3D" id="3.40.50.10350">
    <property type="entry name" value="Glycerate kinase, domain 1"/>
    <property type="match status" value="1"/>
</dbReference>
<evidence type="ECO:0000256" key="3">
    <source>
        <dbReference type="ARBA" id="ARBA00022777"/>
    </source>
</evidence>
<dbReference type="GO" id="GO:0008887">
    <property type="term" value="F:glycerate kinase activity"/>
    <property type="evidence" value="ECO:0007669"/>
    <property type="project" value="UniProtKB-UniRule"/>
</dbReference>
<dbReference type="InterPro" id="IPR036129">
    <property type="entry name" value="Glycerate_kinase_sf"/>
</dbReference>
<dbReference type="PIRSF" id="PIRSF006078">
    <property type="entry name" value="GlxK"/>
    <property type="match status" value="1"/>
</dbReference>
<proteinExistence type="inferred from homology"/>
<dbReference type="Proteomes" id="UP000253046">
    <property type="component" value="Unassembled WGS sequence"/>
</dbReference>
<gene>
    <name evidence="5" type="ORF">DES54_10262</name>
</gene>
<keyword evidence="6" id="KW-1185">Reference proteome</keyword>
<name>A0A366IA72_9GAMM</name>
<dbReference type="Pfam" id="PF02595">
    <property type="entry name" value="Gly_kinase"/>
    <property type="match status" value="1"/>
</dbReference>
<dbReference type="SUPFAM" id="SSF110738">
    <property type="entry name" value="Glycerate kinase I"/>
    <property type="match status" value="1"/>
</dbReference>
<comment type="similarity">
    <text evidence="1 4">Belongs to the glycerate kinase type-1 family.</text>
</comment>
<evidence type="ECO:0000256" key="1">
    <source>
        <dbReference type="ARBA" id="ARBA00006284"/>
    </source>
</evidence>
<evidence type="ECO:0000313" key="5">
    <source>
        <dbReference type="EMBL" id="RBP66853.1"/>
    </source>
</evidence>
<dbReference type="InterPro" id="IPR018197">
    <property type="entry name" value="Glycerate_kinase_RE-like"/>
</dbReference>
<dbReference type="OrthoDB" id="9774290at2"/>
<protein>
    <submittedName>
        <fullName evidence="5">Glycerate kinase</fullName>
    </submittedName>
</protein>